<accession>A0A974SBP5</accession>
<dbReference type="EMBL" id="CP068570">
    <property type="protein sequence ID" value="QQZ52037.1"/>
    <property type="molecule type" value="Genomic_DNA"/>
</dbReference>
<dbReference type="Gene3D" id="3.40.190.10">
    <property type="entry name" value="Periplasmic binding protein-like II"/>
    <property type="match status" value="1"/>
</dbReference>
<dbReference type="Pfam" id="PF13531">
    <property type="entry name" value="SBP_bac_11"/>
    <property type="match status" value="1"/>
</dbReference>
<dbReference type="AlphaFoldDB" id="A0A974SBP5"/>
<name>A0A974SBP5_9CAUL</name>
<gene>
    <name evidence="1" type="ORF">JKL49_19860</name>
</gene>
<protein>
    <submittedName>
        <fullName evidence="1">Substrate-binding domain-containing protein</fullName>
    </submittedName>
</protein>
<sequence length="43" mass="4571">MIYPAALVAGAKNLQAAAFLSFLSGPEAGVVFKKYGFTVLPRR</sequence>
<dbReference type="SUPFAM" id="SSF53850">
    <property type="entry name" value="Periplasmic binding protein-like II"/>
    <property type="match status" value="1"/>
</dbReference>
<organism evidence="1">
    <name type="scientific">Phenylobacterium glaciei</name>
    <dbReference type="NCBI Taxonomy" id="2803784"/>
    <lineage>
        <taxon>Bacteria</taxon>
        <taxon>Pseudomonadati</taxon>
        <taxon>Pseudomonadota</taxon>
        <taxon>Alphaproteobacteria</taxon>
        <taxon>Caulobacterales</taxon>
        <taxon>Caulobacteraceae</taxon>
        <taxon>Phenylobacterium</taxon>
    </lineage>
</organism>
<proteinExistence type="predicted"/>
<reference evidence="1" key="1">
    <citation type="submission" date="2021-01" db="EMBL/GenBank/DDBJ databases">
        <title>Genome sequence of Phenylobacterium sp. 20VBR1 isolated from a valley glaceir, Ny-Alesund, Svalbard.</title>
        <authorList>
            <person name="Thomas F.A."/>
            <person name="Krishnan K.P."/>
            <person name="Sinha R.K."/>
        </authorList>
    </citation>
    <scope>NUCLEOTIDE SEQUENCE</scope>
    <source>
        <strain evidence="1">20VBR1</strain>
    </source>
</reference>
<evidence type="ECO:0000313" key="1">
    <source>
        <dbReference type="EMBL" id="QQZ52037.1"/>
    </source>
</evidence>